<dbReference type="GO" id="GO:0006633">
    <property type="term" value="P:fatty acid biosynthetic process"/>
    <property type="evidence" value="ECO:0007669"/>
    <property type="project" value="UniProtKB-UniRule"/>
</dbReference>
<dbReference type="InterPro" id="IPR037143">
    <property type="entry name" value="4-PPantetheinyl_Trfase_dom_sf"/>
</dbReference>
<keyword evidence="1 8" id="KW-0444">Lipid biosynthesis</keyword>
<evidence type="ECO:0000256" key="8">
    <source>
        <dbReference type="HAMAP-Rule" id="MF_00101"/>
    </source>
</evidence>
<dbReference type="HOGENOM" id="CLU_089696_0_2_9"/>
<dbReference type="EMBL" id="CP002105">
    <property type="protein sequence ID" value="ADL13592.1"/>
    <property type="molecule type" value="Genomic_DNA"/>
</dbReference>
<organism evidence="10 11">
    <name type="scientific">Acetohalobium arabaticum (strain ATCC 49924 / DSM 5501 / Z-7288)</name>
    <dbReference type="NCBI Taxonomy" id="574087"/>
    <lineage>
        <taxon>Bacteria</taxon>
        <taxon>Bacillati</taxon>
        <taxon>Bacillota</taxon>
        <taxon>Clostridia</taxon>
        <taxon>Halanaerobiales</taxon>
        <taxon>Halobacteroidaceae</taxon>
        <taxon>Acetohalobium</taxon>
    </lineage>
</organism>
<dbReference type="InterPro" id="IPR008278">
    <property type="entry name" value="4-PPantetheinyl_Trfase_dom"/>
</dbReference>
<dbReference type="RefSeq" id="WP_013279035.1">
    <property type="nucleotide sequence ID" value="NC_014378.1"/>
</dbReference>
<feature type="binding site" evidence="8">
    <location>
        <position position="57"/>
    </location>
    <ligand>
        <name>Mg(2+)</name>
        <dbReference type="ChEBI" id="CHEBI:18420"/>
    </ligand>
</feature>
<dbReference type="EC" id="2.7.8.7" evidence="8"/>
<dbReference type="GO" id="GO:0008897">
    <property type="term" value="F:holo-[acyl-carrier-protein] synthase activity"/>
    <property type="evidence" value="ECO:0007669"/>
    <property type="project" value="UniProtKB-UniRule"/>
</dbReference>
<reference evidence="10 11" key="1">
    <citation type="journal article" date="2010" name="Stand. Genomic Sci.">
        <title>Complete genome sequence of Acetohalobium arabaticum type strain (Z-7288).</title>
        <authorList>
            <person name="Sikorski J."/>
            <person name="Lapidus A."/>
            <person name="Chertkov O."/>
            <person name="Lucas S."/>
            <person name="Copeland A."/>
            <person name="Glavina Del Rio T."/>
            <person name="Nolan M."/>
            <person name="Tice H."/>
            <person name="Cheng J.F."/>
            <person name="Han C."/>
            <person name="Brambilla E."/>
            <person name="Pitluck S."/>
            <person name="Liolios K."/>
            <person name="Ivanova N."/>
            <person name="Mavromatis K."/>
            <person name="Mikhailova N."/>
            <person name="Pati A."/>
            <person name="Bruce D."/>
            <person name="Detter C."/>
            <person name="Tapia R."/>
            <person name="Goodwin L."/>
            <person name="Chen A."/>
            <person name="Palaniappan K."/>
            <person name="Land M."/>
            <person name="Hauser L."/>
            <person name="Chang Y.J."/>
            <person name="Jeffries C.D."/>
            <person name="Rohde M."/>
            <person name="Goker M."/>
            <person name="Spring S."/>
            <person name="Woyke T."/>
            <person name="Bristow J."/>
            <person name="Eisen J.A."/>
            <person name="Markowitz V."/>
            <person name="Hugenholtz P."/>
            <person name="Kyrpides N.C."/>
            <person name="Klenk H.P."/>
        </authorList>
    </citation>
    <scope>NUCLEOTIDE SEQUENCE [LARGE SCALE GENOMIC DNA]</scope>
    <source>
        <strain evidence="11">ATCC 49924 / DSM 5501 / Z-7288</strain>
    </source>
</reference>
<proteinExistence type="inferred from homology"/>
<dbReference type="InterPro" id="IPR004568">
    <property type="entry name" value="Ppantetheine-prot_Trfase_dom"/>
</dbReference>
<protein>
    <recommendedName>
        <fullName evidence="8">Holo-[acyl-carrier-protein] synthase</fullName>
        <shortName evidence="8">Holo-ACP synthase</shortName>
        <ecNumber evidence="8">2.7.8.7</ecNumber>
    </recommendedName>
    <alternativeName>
        <fullName evidence="8">4'-phosphopantetheinyl transferase AcpS</fullName>
    </alternativeName>
</protein>
<keyword evidence="2 8" id="KW-0808">Transferase</keyword>
<gene>
    <name evidence="8" type="primary">acpS</name>
    <name evidence="10" type="ordered locus">Acear_2102</name>
</gene>
<evidence type="ECO:0000256" key="7">
    <source>
        <dbReference type="ARBA" id="ARBA00023160"/>
    </source>
</evidence>
<dbReference type="eggNOG" id="COG0736">
    <property type="taxonomic scope" value="Bacteria"/>
</dbReference>
<dbReference type="KEGG" id="aar:Acear_2102"/>
<dbReference type="OrthoDB" id="517356at2"/>
<keyword evidence="6 8" id="KW-0443">Lipid metabolism</keyword>
<dbReference type="GO" id="GO:0000287">
    <property type="term" value="F:magnesium ion binding"/>
    <property type="evidence" value="ECO:0007669"/>
    <property type="project" value="UniProtKB-UniRule"/>
</dbReference>
<evidence type="ECO:0000256" key="3">
    <source>
        <dbReference type="ARBA" id="ARBA00022723"/>
    </source>
</evidence>
<keyword evidence="8" id="KW-0963">Cytoplasm</keyword>
<evidence type="ECO:0000256" key="6">
    <source>
        <dbReference type="ARBA" id="ARBA00023098"/>
    </source>
</evidence>
<dbReference type="SUPFAM" id="SSF56214">
    <property type="entry name" value="4'-phosphopantetheinyl transferase"/>
    <property type="match status" value="1"/>
</dbReference>
<dbReference type="HAMAP" id="MF_00101">
    <property type="entry name" value="AcpS"/>
    <property type="match status" value="1"/>
</dbReference>
<keyword evidence="7 8" id="KW-0275">Fatty acid biosynthesis</keyword>
<comment type="subcellular location">
    <subcellularLocation>
        <location evidence="8">Cytoplasm</location>
    </subcellularLocation>
</comment>
<evidence type="ECO:0000256" key="2">
    <source>
        <dbReference type="ARBA" id="ARBA00022679"/>
    </source>
</evidence>
<accession>D9QT92</accession>
<dbReference type="InterPro" id="IPR002582">
    <property type="entry name" value="ACPS"/>
</dbReference>
<feature type="domain" description="4'-phosphopantetheinyl transferase" evidence="9">
    <location>
        <begin position="4"/>
        <end position="113"/>
    </location>
</feature>
<dbReference type="Gene3D" id="3.90.470.20">
    <property type="entry name" value="4'-phosphopantetheinyl transferase domain"/>
    <property type="match status" value="1"/>
</dbReference>
<feature type="binding site" evidence="8">
    <location>
        <position position="8"/>
    </location>
    <ligand>
        <name>Mg(2+)</name>
        <dbReference type="ChEBI" id="CHEBI:18420"/>
    </ligand>
</feature>
<keyword evidence="11" id="KW-1185">Reference proteome</keyword>
<dbReference type="STRING" id="574087.Acear_2102"/>
<evidence type="ECO:0000313" key="11">
    <source>
        <dbReference type="Proteomes" id="UP000001661"/>
    </source>
</evidence>
<dbReference type="NCBIfam" id="TIGR00516">
    <property type="entry name" value="acpS"/>
    <property type="match status" value="1"/>
</dbReference>
<evidence type="ECO:0000256" key="5">
    <source>
        <dbReference type="ARBA" id="ARBA00022842"/>
    </source>
</evidence>
<dbReference type="NCBIfam" id="TIGR00556">
    <property type="entry name" value="pantethn_trn"/>
    <property type="match status" value="1"/>
</dbReference>
<keyword evidence="3 8" id="KW-0479">Metal-binding</keyword>
<comment type="catalytic activity">
    <reaction evidence="8">
        <text>apo-[ACP] + CoA = holo-[ACP] + adenosine 3',5'-bisphosphate + H(+)</text>
        <dbReference type="Rhea" id="RHEA:12068"/>
        <dbReference type="Rhea" id="RHEA-COMP:9685"/>
        <dbReference type="Rhea" id="RHEA-COMP:9690"/>
        <dbReference type="ChEBI" id="CHEBI:15378"/>
        <dbReference type="ChEBI" id="CHEBI:29999"/>
        <dbReference type="ChEBI" id="CHEBI:57287"/>
        <dbReference type="ChEBI" id="CHEBI:58343"/>
        <dbReference type="ChEBI" id="CHEBI:64479"/>
        <dbReference type="EC" id="2.7.8.7"/>
    </reaction>
</comment>
<name>D9QT92_ACEAZ</name>
<evidence type="ECO:0000259" key="9">
    <source>
        <dbReference type="Pfam" id="PF01648"/>
    </source>
</evidence>
<keyword evidence="4 8" id="KW-0276">Fatty acid metabolism</keyword>
<keyword evidence="5 8" id="KW-0460">Magnesium</keyword>
<dbReference type="Proteomes" id="UP000001661">
    <property type="component" value="Chromosome"/>
</dbReference>
<dbReference type="AlphaFoldDB" id="D9QT92"/>
<comment type="function">
    <text evidence="8">Transfers the 4'-phosphopantetheine moiety from coenzyme A to a Ser of acyl-carrier-protein.</text>
</comment>
<evidence type="ECO:0000256" key="4">
    <source>
        <dbReference type="ARBA" id="ARBA00022832"/>
    </source>
</evidence>
<sequence length="124" mass="13972">MVTGIGVDIIEVARIKDGWEKYQDRFLDRLFTSEEVDYCLQRSSPEVHLAARFAAKEAVVKAFGTGLRGMKWTEIEVVNDQSGRPEIKLHNQAELLAKELEIREVLISLSHTKQQAIAYATALA</sequence>
<comment type="cofactor">
    <cofactor evidence="8">
        <name>Mg(2+)</name>
        <dbReference type="ChEBI" id="CHEBI:18420"/>
    </cofactor>
</comment>
<comment type="similarity">
    <text evidence="8">Belongs to the P-Pant transferase superfamily. AcpS family.</text>
</comment>
<dbReference type="GO" id="GO:0005737">
    <property type="term" value="C:cytoplasm"/>
    <property type="evidence" value="ECO:0007669"/>
    <property type="project" value="UniProtKB-SubCell"/>
</dbReference>
<evidence type="ECO:0000313" key="10">
    <source>
        <dbReference type="EMBL" id="ADL13592.1"/>
    </source>
</evidence>
<evidence type="ECO:0000256" key="1">
    <source>
        <dbReference type="ARBA" id="ARBA00022516"/>
    </source>
</evidence>
<dbReference type="Pfam" id="PF01648">
    <property type="entry name" value="ACPS"/>
    <property type="match status" value="1"/>
</dbReference>